<dbReference type="InterPro" id="IPR007634">
    <property type="entry name" value="RNA_pol_sigma_54_DNA-bd"/>
</dbReference>
<feature type="domain" description="RNA polymerase sigma factor 54 core-binding" evidence="11">
    <location>
        <begin position="68"/>
        <end position="254"/>
    </location>
</feature>
<dbReference type="Gene3D" id="1.10.10.60">
    <property type="entry name" value="Homeodomain-like"/>
    <property type="match status" value="1"/>
</dbReference>
<keyword evidence="3 9" id="KW-0808">Transferase</keyword>
<reference evidence="12 13" key="1">
    <citation type="submission" date="2018-06" db="EMBL/GenBank/DDBJ databases">
        <title>Genomic Encyclopedia of Type Strains, Phase IV (KMG-IV): sequencing the most valuable type-strain genomes for metagenomic binning, comparative biology and taxonomic classification.</title>
        <authorList>
            <person name="Goeker M."/>
        </authorList>
    </citation>
    <scope>NUCLEOTIDE SEQUENCE [LARGE SCALE GENOMIC DNA]</scope>
    <source>
        <strain evidence="12 13">DSM 25619</strain>
    </source>
</reference>
<dbReference type="InterPro" id="IPR007046">
    <property type="entry name" value="RNA_pol_sigma_54_core-bd"/>
</dbReference>
<comment type="similarity">
    <text evidence="1 9">Belongs to the sigma-54 factor family.</text>
</comment>
<dbReference type="Pfam" id="PF00309">
    <property type="entry name" value="Sigma54_AID"/>
    <property type="match status" value="1"/>
</dbReference>
<dbReference type="RefSeq" id="WP_113942616.1">
    <property type="nucleotide sequence ID" value="NZ_JBHEEG010000003.1"/>
</dbReference>
<dbReference type="GO" id="GO:0016987">
    <property type="term" value="F:sigma factor activity"/>
    <property type="evidence" value="ECO:0007669"/>
    <property type="project" value="UniProtKB-KW"/>
</dbReference>
<keyword evidence="6 9" id="KW-0731">Sigma factor</keyword>
<comment type="function">
    <text evidence="9">Sigma factors are initiation factors that promote the attachment of RNA polymerase to specific initiation sites and are then released.</text>
</comment>
<dbReference type="GO" id="GO:0001216">
    <property type="term" value="F:DNA-binding transcription activator activity"/>
    <property type="evidence" value="ECO:0007669"/>
    <property type="project" value="InterPro"/>
</dbReference>
<keyword evidence="13" id="KW-1185">Reference proteome</keyword>
<dbReference type="GO" id="GO:0006352">
    <property type="term" value="P:DNA-templated transcription initiation"/>
    <property type="evidence" value="ECO:0007669"/>
    <property type="project" value="InterPro"/>
</dbReference>
<evidence type="ECO:0000256" key="4">
    <source>
        <dbReference type="ARBA" id="ARBA00022695"/>
    </source>
</evidence>
<keyword evidence="8 9" id="KW-0804">Transcription</keyword>
<dbReference type="GO" id="GO:0016779">
    <property type="term" value="F:nucleotidyltransferase activity"/>
    <property type="evidence" value="ECO:0007669"/>
    <property type="project" value="UniProtKB-KW"/>
</dbReference>
<evidence type="ECO:0000256" key="6">
    <source>
        <dbReference type="ARBA" id="ARBA00023082"/>
    </source>
</evidence>
<dbReference type="EMBL" id="QNRH01000001">
    <property type="protein sequence ID" value="RBO98676.1"/>
    <property type="molecule type" value="Genomic_DNA"/>
</dbReference>
<dbReference type="Pfam" id="PF04552">
    <property type="entry name" value="Sigma54_DBD"/>
    <property type="match status" value="1"/>
</dbReference>
<dbReference type="GO" id="GO:0000428">
    <property type="term" value="C:DNA-directed RNA polymerase complex"/>
    <property type="evidence" value="ECO:0007669"/>
    <property type="project" value="UniProtKB-KW"/>
</dbReference>
<sequence length="436" mass="49119">MALSSKPALRQTQSLTMTPQMQQSLKVLQMSRAELEDFVQSEIEANPLLQRAPSGALPSFSTSDYSVEDFGTVQHSLQDHVAEQINLSIRDKTERHIAELLAETLDESGYLHADLAQIAKRLNVTPEQVMRVLHQCQTFEPAGLFARNLAECLRLQLIADDRLTAEMTILLKHLDLVAKRDFTALKKLCDADDEELSEMLGELRGLNPKPGLIFDSTPALTIIPDLLVSKTPNGEWSIALNPQALPRVLMNEDYSRKLNDSSLSKEEKQFLRACKQKANWLTRILDQRAQTVLNVGEKIITHQQAFLESGAEALKPLTMQMVADAIEMHESTISRVANQKYMMTPQGLFEYRYFFNAAIRGKTGDDIASEAVRIKIRTLITQENIDSILSDEAIVQNLDAEGIVIARRTVAKYREELGIPSSAKRRREMKLHAQKR</sequence>
<name>A0A366E8H8_9HYPH</name>
<dbReference type="NCBIfam" id="TIGR02395">
    <property type="entry name" value="rpoN_sigma"/>
    <property type="match status" value="1"/>
</dbReference>
<dbReference type="Proteomes" id="UP000252893">
    <property type="component" value="Unassembled WGS sequence"/>
</dbReference>
<evidence type="ECO:0000313" key="12">
    <source>
        <dbReference type="EMBL" id="RBO98676.1"/>
    </source>
</evidence>
<dbReference type="PRINTS" id="PR00045">
    <property type="entry name" value="SIGMA54FCT"/>
</dbReference>
<evidence type="ECO:0000256" key="7">
    <source>
        <dbReference type="ARBA" id="ARBA00023125"/>
    </source>
</evidence>
<dbReference type="PROSITE" id="PS00718">
    <property type="entry name" value="SIGMA54_2"/>
    <property type="match status" value="1"/>
</dbReference>
<dbReference type="PANTHER" id="PTHR32248">
    <property type="entry name" value="RNA POLYMERASE SIGMA-54 FACTOR"/>
    <property type="match status" value="1"/>
</dbReference>
<evidence type="ECO:0000259" key="11">
    <source>
        <dbReference type="Pfam" id="PF04963"/>
    </source>
</evidence>
<dbReference type="PROSITE" id="PS00717">
    <property type="entry name" value="SIGMA54_1"/>
    <property type="match status" value="1"/>
</dbReference>
<dbReference type="NCBIfam" id="NF004596">
    <property type="entry name" value="PRK05932.1-3"/>
    <property type="match status" value="1"/>
</dbReference>
<gene>
    <name evidence="12" type="ORF">DFR47_101276</name>
</gene>
<evidence type="ECO:0000313" key="13">
    <source>
        <dbReference type="Proteomes" id="UP000252893"/>
    </source>
</evidence>
<evidence type="ECO:0000256" key="2">
    <source>
        <dbReference type="ARBA" id="ARBA00022478"/>
    </source>
</evidence>
<protein>
    <recommendedName>
        <fullName evidence="9">RNA polymerase sigma-54 factor</fullName>
    </recommendedName>
</protein>
<evidence type="ECO:0000256" key="9">
    <source>
        <dbReference type="PIRNR" id="PIRNR000774"/>
    </source>
</evidence>
<organism evidence="12 13">
    <name type="scientific">Pseudochrobactrum asaccharolyticum</name>
    <dbReference type="NCBI Taxonomy" id="354351"/>
    <lineage>
        <taxon>Bacteria</taxon>
        <taxon>Pseudomonadati</taxon>
        <taxon>Pseudomonadota</taxon>
        <taxon>Alphaproteobacteria</taxon>
        <taxon>Hyphomicrobiales</taxon>
        <taxon>Brucellaceae</taxon>
        <taxon>Pseudochrobactrum</taxon>
    </lineage>
</organism>
<dbReference type="GO" id="GO:0003677">
    <property type="term" value="F:DNA binding"/>
    <property type="evidence" value="ECO:0007669"/>
    <property type="project" value="UniProtKB-KW"/>
</dbReference>
<dbReference type="OrthoDB" id="9814402at2"/>
<dbReference type="InterPro" id="IPR000394">
    <property type="entry name" value="RNA_pol_sigma_54"/>
</dbReference>
<keyword evidence="5 9" id="KW-0805">Transcription regulation</keyword>
<dbReference type="PROSITE" id="PS50044">
    <property type="entry name" value="SIGMA54_3"/>
    <property type="match status" value="1"/>
</dbReference>
<dbReference type="InterPro" id="IPR038709">
    <property type="entry name" value="RpoN_core-bd_sf"/>
</dbReference>
<keyword evidence="4 9" id="KW-0548">Nucleotidyltransferase</keyword>
<comment type="caution">
    <text evidence="12">The sequence shown here is derived from an EMBL/GenBank/DDBJ whole genome shotgun (WGS) entry which is preliminary data.</text>
</comment>
<dbReference type="PANTHER" id="PTHR32248:SF4">
    <property type="entry name" value="RNA POLYMERASE SIGMA-54 FACTOR"/>
    <property type="match status" value="1"/>
</dbReference>
<evidence type="ECO:0000256" key="1">
    <source>
        <dbReference type="ARBA" id="ARBA00008798"/>
    </source>
</evidence>
<accession>A0A366E8H8</accession>
<dbReference type="PIRSF" id="PIRSF000774">
    <property type="entry name" value="RpoN"/>
    <property type="match status" value="1"/>
</dbReference>
<evidence type="ECO:0000256" key="8">
    <source>
        <dbReference type="ARBA" id="ARBA00023163"/>
    </source>
</evidence>
<dbReference type="Pfam" id="PF04963">
    <property type="entry name" value="Sigma54_CBD"/>
    <property type="match status" value="1"/>
</dbReference>
<keyword evidence="2 9" id="KW-0240">DNA-directed RNA polymerase</keyword>
<dbReference type="Gene3D" id="1.10.10.1330">
    <property type="entry name" value="RNA polymerase sigma-54 factor, core-binding domain"/>
    <property type="match status" value="1"/>
</dbReference>
<keyword evidence="7 9" id="KW-0238">DNA-binding</keyword>
<feature type="domain" description="RNA polymerase sigma factor 54 DNA-binding" evidence="10">
    <location>
        <begin position="269"/>
        <end position="427"/>
    </location>
</feature>
<evidence type="ECO:0000256" key="3">
    <source>
        <dbReference type="ARBA" id="ARBA00022679"/>
    </source>
</evidence>
<evidence type="ECO:0000259" key="10">
    <source>
        <dbReference type="Pfam" id="PF04552"/>
    </source>
</evidence>
<evidence type="ECO:0000256" key="5">
    <source>
        <dbReference type="ARBA" id="ARBA00023015"/>
    </source>
</evidence>
<proteinExistence type="inferred from homology"/>
<dbReference type="AlphaFoldDB" id="A0A366E8H8"/>